<keyword evidence="2" id="KW-0472">Membrane</keyword>
<proteinExistence type="predicted"/>
<dbReference type="InterPro" id="IPR050739">
    <property type="entry name" value="MFP"/>
</dbReference>
<feature type="domain" description="AprE-like beta-barrel" evidence="3">
    <location>
        <begin position="619"/>
        <end position="706"/>
    </location>
</feature>
<gene>
    <name evidence="4" type="ORF">A8L45_12580</name>
</gene>
<evidence type="ECO:0000256" key="2">
    <source>
        <dbReference type="SAM" id="Phobius"/>
    </source>
</evidence>
<comment type="caution">
    <text evidence="4">The sequence shown here is derived from an EMBL/GenBank/DDBJ whole genome shotgun (WGS) entry which is preliminary data.</text>
</comment>
<dbReference type="AlphaFoldDB" id="A0A1C3EGU7"/>
<reference evidence="4 5" key="1">
    <citation type="submission" date="2016-05" db="EMBL/GenBank/DDBJ databases">
        <title>Genomic Taxonomy of the Vibrionaceae.</title>
        <authorList>
            <person name="Gomez-Gil B."/>
            <person name="Enciso-Ibarra J."/>
        </authorList>
    </citation>
    <scope>NUCLEOTIDE SEQUENCE [LARGE SCALE GENOMIC DNA]</scope>
    <source>
        <strain evidence="4 5">CAIM 1920</strain>
    </source>
</reference>
<dbReference type="SUPFAM" id="SSF56954">
    <property type="entry name" value="Outer membrane efflux proteins (OEP)"/>
    <property type="match status" value="1"/>
</dbReference>
<dbReference type="PANTHER" id="PTHR30386">
    <property type="entry name" value="MEMBRANE FUSION SUBUNIT OF EMRAB-TOLC MULTIDRUG EFFLUX PUMP"/>
    <property type="match status" value="1"/>
</dbReference>
<name>A0A1C3EGU7_9GAMM</name>
<keyword evidence="2" id="KW-0812">Transmembrane</keyword>
<keyword evidence="1" id="KW-0175">Coiled coil</keyword>
<dbReference type="EMBL" id="LYBM01000022">
    <property type="protein sequence ID" value="ODA32429.1"/>
    <property type="molecule type" value="Genomic_DNA"/>
</dbReference>
<dbReference type="Proteomes" id="UP000094936">
    <property type="component" value="Unassembled WGS sequence"/>
</dbReference>
<dbReference type="InterPro" id="IPR058982">
    <property type="entry name" value="Beta-barrel_AprE"/>
</dbReference>
<dbReference type="Pfam" id="PF26002">
    <property type="entry name" value="Beta-barrel_AprE"/>
    <property type="match status" value="1"/>
</dbReference>
<dbReference type="RefSeq" id="WP_068902784.1">
    <property type="nucleotide sequence ID" value="NZ_JBHUIF010000031.1"/>
</dbReference>
<evidence type="ECO:0000313" key="4">
    <source>
        <dbReference type="EMBL" id="ODA32429.1"/>
    </source>
</evidence>
<dbReference type="STRING" id="1080227.A8L45_12580"/>
<evidence type="ECO:0000313" key="5">
    <source>
        <dbReference type="Proteomes" id="UP000094936"/>
    </source>
</evidence>
<dbReference type="PRINTS" id="PR01490">
    <property type="entry name" value="RTXTOXIND"/>
</dbReference>
<feature type="transmembrane region" description="Helical" evidence="2">
    <location>
        <begin position="17"/>
        <end position="39"/>
    </location>
</feature>
<sequence>MAIIDPQNNRISLKVRFFVRLFSFLPYGLIGLCLTPFAIRQFKSIDDQLIGDNILSFLSDMRAKKRGLVKGVKRAFLLSLLSQYLLSIAFNNRLKRIFDHAVLSDSQAEKIQRDQTALQIFLVHRFGCFHTIAIALARHFTADASIKTFILIDDRDRGYITSKRLQSICDALFDANKVEVIKATEVSSEKELRQKIIAQRSRVIMPSTLSAVMKDFVSVKFMGKDIQVSGCFSSLVNTQQSCSVYTLTSTITVFKHREQELAMTALVLRDSNEHQQLAKRWLGSLIHDLQTQVIQQPDKWLEWVMVEKFYGQPNSLQMGEEMKENFGNFVTGRVEIPAGLRLLSYCMLSFLVTALIFMNTVQYSPSEAVPGYLLATDETIKVKSEYTGQILSVNINEGDFVEESELLYTLQINNQSTGSSTLGDSLASRLKKDIQALKKRIDTLKEEYRITSRTLKNEITNKKEQLVSIDGLIDQQQVTLEILRNYNRRIQSLYRKDLTSRSQVEKERLNLLNAEKELSNFEFRRKGLLNEIQGLRNEINRREVSLRLNVENEAMSISTVEKQLLELSEERVVSIYASKAGFVNNLRVTAGDTLIVDGREIMEITPAATESISSAVVFIPTGMLANIDIGKPLRVVVDAFPVSEYGSFKGKIIKLSSSTFKHTDFVVELSRGSLYYKADIEIYPDRQGDKNKIDSFKPGMLITADILGTNTTLFEWLFEPLLKSFRRVF</sequence>
<feature type="coiled-coil region" evidence="1">
    <location>
        <begin position="427"/>
        <end position="465"/>
    </location>
</feature>
<keyword evidence="5" id="KW-1185">Reference proteome</keyword>
<dbReference type="PANTHER" id="PTHR30386:SF28">
    <property type="entry name" value="EXPORTED PROTEIN"/>
    <property type="match status" value="1"/>
</dbReference>
<organism evidence="4 5">
    <name type="scientific">Veronia pacifica</name>
    <dbReference type="NCBI Taxonomy" id="1080227"/>
    <lineage>
        <taxon>Bacteria</taxon>
        <taxon>Pseudomonadati</taxon>
        <taxon>Pseudomonadota</taxon>
        <taxon>Gammaproteobacteria</taxon>
        <taxon>Vibrionales</taxon>
        <taxon>Vibrionaceae</taxon>
        <taxon>Veronia</taxon>
    </lineage>
</organism>
<keyword evidence="2" id="KW-1133">Transmembrane helix</keyword>
<evidence type="ECO:0000259" key="3">
    <source>
        <dbReference type="Pfam" id="PF26002"/>
    </source>
</evidence>
<dbReference type="OrthoDB" id="9775513at2"/>
<evidence type="ECO:0000256" key="1">
    <source>
        <dbReference type="SAM" id="Coils"/>
    </source>
</evidence>
<accession>A0A1C3EGU7</accession>
<protein>
    <recommendedName>
        <fullName evidence="3">AprE-like beta-barrel domain-containing protein</fullName>
    </recommendedName>
</protein>
<feature type="coiled-coil region" evidence="1">
    <location>
        <begin position="504"/>
        <end position="538"/>
    </location>
</feature>